<proteinExistence type="predicted"/>
<dbReference type="Proteomes" id="UP000683360">
    <property type="component" value="Unassembled WGS sequence"/>
</dbReference>
<dbReference type="InterPro" id="IPR047153">
    <property type="entry name" value="TRIM45/56/19-like"/>
</dbReference>
<evidence type="ECO:0000256" key="1">
    <source>
        <dbReference type="SAM" id="Coils"/>
    </source>
</evidence>
<evidence type="ECO:0008006" key="4">
    <source>
        <dbReference type="Google" id="ProtNLM"/>
    </source>
</evidence>
<evidence type="ECO:0000313" key="2">
    <source>
        <dbReference type="EMBL" id="CAG2254646.1"/>
    </source>
</evidence>
<feature type="coiled-coil region" evidence="1">
    <location>
        <begin position="87"/>
        <end position="125"/>
    </location>
</feature>
<evidence type="ECO:0000313" key="3">
    <source>
        <dbReference type="Proteomes" id="UP000683360"/>
    </source>
</evidence>
<keyword evidence="1" id="KW-0175">Coiled coil</keyword>
<comment type="caution">
    <text evidence="2">The sequence shown here is derived from an EMBL/GenBank/DDBJ whole genome shotgun (WGS) entry which is preliminary data.</text>
</comment>
<reference evidence="2" key="1">
    <citation type="submission" date="2021-03" db="EMBL/GenBank/DDBJ databases">
        <authorList>
            <person name="Bekaert M."/>
        </authorList>
    </citation>
    <scope>NUCLEOTIDE SEQUENCE</scope>
</reference>
<protein>
    <recommendedName>
        <fullName evidence="4">B box-type domain-containing protein</fullName>
    </recommendedName>
</protein>
<organism evidence="2 3">
    <name type="scientific">Mytilus edulis</name>
    <name type="common">Blue mussel</name>
    <dbReference type="NCBI Taxonomy" id="6550"/>
    <lineage>
        <taxon>Eukaryota</taxon>
        <taxon>Metazoa</taxon>
        <taxon>Spiralia</taxon>
        <taxon>Lophotrochozoa</taxon>
        <taxon>Mollusca</taxon>
        <taxon>Bivalvia</taxon>
        <taxon>Autobranchia</taxon>
        <taxon>Pteriomorphia</taxon>
        <taxon>Mytilida</taxon>
        <taxon>Mytiloidea</taxon>
        <taxon>Mytilidae</taxon>
        <taxon>Mytilinae</taxon>
        <taxon>Mytilus</taxon>
    </lineage>
</organism>
<accession>A0A8S3V926</accession>
<dbReference type="Gene3D" id="3.30.160.60">
    <property type="entry name" value="Classic Zinc Finger"/>
    <property type="match status" value="1"/>
</dbReference>
<dbReference type="OrthoDB" id="10441472at2759"/>
<dbReference type="EMBL" id="CAJPWZ010003250">
    <property type="protein sequence ID" value="CAG2254646.1"/>
    <property type="molecule type" value="Genomic_DNA"/>
</dbReference>
<keyword evidence="3" id="KW-1185">Reference proteome</keyword>
<dbReference type="AlphaFoldDB" id="A0A8S3V926"/>
<name>A0A8S3V926_MYTED</name>
<dbReference type="PANTHER" id="PTHR25462">
    <property type="entry name" value="BONUS, ISOFORM C-RELATED"/>
    <property type="match status" value="1"/>
</dbReference>
<dbReference type="CDD" id="cd19756">
    <property type="entry name" value="Bbox2"/>
    <property type="match status" value="1"/>
</dbReference>
<dbReference type="PANTHER" id="PTHR25462:SF296">
    <property type="entry name" value="MEIOTIC P26, ISOFORM F"/>
    <property type="match status" value="1"/>
</dbReference>
<sequence>MKTFNGHEVFALDDFELSMDHVSEFSHAGMCSLSNHQKNQLTLFCAGPECQKPICYSCCLTCHMPTDNKKHITRDIEEVYTEKVKSMIEQKDKILKTERELVDLSKRINEQLDRLAANADTTKKEIQAIFRIAVKILVRRRDLLMENTDKLTKEKSTLLKKQDTEVINLIDTIRDACRFLEQSVATKNQSAFLLLSKTISDRFNYLQDNNFDTQPRDCNLILFTKANLASKLQQFVDTFGNIFSSSAFGPKTKVTFPIAIETDKDFDIIIELFDNDDAQLSLTHEGSVPEDTHDNAVPLKRARITETEVTSSALDDTDSEFQVSQETVSQLSQSSEASVSNSLKLESLNKFLSISGISPVKELNVYIRDSSTRTQQRYISKAKQCMELMISTICPGEEDFIKKQFLMICLQKQWRKMLHLKH</sequence>
<gene>
    <name evidence="2" type="ORF">MEDL_66114</name>
</gene>